<proteinExistence type="predicted"/>
<dbReference type="AlphaFoldDB" id="A0A7W7N3D8"/>
<dbReference type="RefSeq" id="WP_184269652.1">
    <property type="nucleotide sequence ID" value="NZ_JACHKY010000003.1"/>
</dbReference>
<dbReference type="Proteomes" id="UP000539957">
    <property type="component" value="Unassembled WGS sequence"/>
</dbReference>
<evidence type="ECO:0000313" key="1">
    <source>
        <dbReference type="EMBL" id="MBB4798288.1"/>
    </source>
</evidence>
<protein>
    <submittedName>
        <fullName evidence="1">Uncharacterized protein</fullName>
    </submittedName>
</protein>
<dbReference type="EMBL" id="JACHKY010000003">
    <property type="protein sequence ID" value="MBB4798288.1"/>
    <property type="molecule type" value="Genomic_DNA"/>
</dbReference>
<comment type="caution">
    <text evidence="1">The sequence shown here is derived from an EMBL/GenBank/DDBJ whole genome shotgun (WGS) entry which is preliminary data.</text>
</comment>
<name>A0A7W7N3D8_9CAUL</name>
<accession>A0A7W7N3D8</accession>
<sequence length="81" mass="8824">MAVVYEVTLGKEDGSSRLIRVKAPSADDAQNAVESHLRPGEAVVFVEAAELDEMDEDGVRHHPQESSDLNLPPAPKIIDFL</sequence>
<evidence type="ECO:0000313" key="2">
    <source>
        <dbReference type="Proteomes" id="UP000539957"/>
    </source>
</evidence>
<organism evidence="1 2">
    <name type="scientific">Brevundimonas bullata</name>
    <dbReference type="NCBI Taxonomy" id="13160"/>
    <lineage>
        <taxon>Bacteria</taxon>
        <taxon>Pseudomonadati</taxon>
        <taxon>Pseudomonadota</taxon>
        <taxon>Alphaproteobacteria</taxon>
        <taxon>Caulobacterales</taxon>
        <taxon>Caulobacteraceae</taxon>
        <taxon>Brevundimonas</taxon>
    </lineage>
</organism>
<gene>
    <name evidence="1" type="ORF">HNP32_002032</name>
</gene>
<reference evidence="1 2" key="1">
    <citation type="submission" date="2020-08" db="EMBL/GenBank/DDBJ databases">
        <title>Functional genomics of gut bacteria from endangered species of beetles.</title>
        <authorList>
            <person name="Carlos-Shanley C."/>
        </authorList>
    </citation>
    <scope>NUCLEOTIDE SEQUENCE [LARGE SCALE GENOMIC DNA]</scope>
    <source>
        <strain evidence="1 2">S00123</strain>
    </source>
</reference>
<keyword evidence="2" id="KW-1185">Reference proteome</keyword>